<reference evidence="2 3" key="1">
    <citation type="journal article" date="2014" name="Genome Announc.">
        <title>Complete genome sequence of Magnetospirillum gryphiswaldense MSR-1.</title>
        <authorList>
            <person name="Wang X."/>
            <person name="Wang Q."/>
            <person name="Zhang W."/>
            <person name="Wang Y."/>
            <person name="Li L."/>
            <person name="Wen T."/>
            <person name="Zhang T."/>
            <person name="Zhang Y."/>
            <person name="Xu J."/>
            <person name="Hu J."/>
            <person name="Li S."/>
            <person name="Liu L."/>
            <person name="Liu J."/>
            <person name="Jiang W."/>
            <person name="Tian J."/>
            <person name="Li Y."/>
            <person name="Schuler D."/>
            <person name="Wang L."/>
            <person name="Li J."/>
        </authorList>
    </citation>
    <scope>NUCLEOTIDE SEQUENCE [LARGE SCALE GENOMIC DNA]</scope>
    <source>
        <strain evidence="3">DSM 6361 / JCM 21280 / NBRC 15271 / MSR-1</strain>
    </source>
</reference>
<name>V6F4U3_MAGGM</name>
<evidence type="ECO:0000313" key="3">
    <source>
        <dbReference type="Proteomes" id="UP000018922"/>
    </source>
</evidence>
<feature type="domain" description="RepB plasmid partition" evidence="1">
    <location>
        <begin position="123"/>
        <end position="185"/>
    </location>
</feature>
<dbReference type="Proteomes" id="UP000018922">
    <property type="component" value="Chromosome I"/>
</dbReference>
<dbReference type="KEGG" id="mgy:MGMSRv2__2303"/>
<accession>V6F4U3</accession>
<dbReference type="eggNOG" id="COG1475">
    <property type="taxonomic scope" value="Bacteria"/>
</dbReference>
<proteinExistence type="predicted"/>
<dbReference type="EMBL" id="HG794546">
    <property type="protein sequence ID" value="CDK99518.1"/>
    <property type="molecule type" value="Genomic_DNA"/>
</dbReference>
<evidence type="ECO:0000259" key="1">
    <source>
        <dbReference type="Pfam" id="PF07506"/>
    </source>
</evidence>
<dbReference type="Pfam" id="PF07506">
    <property type="entry name" value="RepB"/>
    <property type="match status" value="1"/>
</dbReference>
<protein>
    <recommendedName>
        <fullName evidence="1">RepB plasmid partition domain-containing protein</fullName>
    </recommendedName>
</protein>
<dbReference type="AlphaFoldDB" id="V6F4U3"/>
<organism evidence="2 3">
    <name type="scientific">Magnetospirillum gryphiswaldense (strain DSM 6361 / JCM 21280 / NBRC 15271 / MSR-1)</name>
    <dbReference type="NCBI Taxonomy" id="431944"/>
    <lineage>
        <taxon>Bacteria</taxon>
        <taxon>Pseudomonadati</taxon>
        <taxon>Pseudomonadota</taxon>
        <taxon>Alphaproteobacteria</taxon>
        <taxon>Rhodospirillales</taxon>
        <taxon>Rhodospirillaceae</taxon>
        <taxon>Magnetospirillum</taxon>
    </lineage>
</organism>
<gene>
    <name evidence="2" type="ordered locus">MGMSRv2__2303</name>
</gene>
<dbReference type="HOGENOM" id="CLU_1336159_0_0_5"/>
<evidence type="ECO:0000313" key="2">
    <source>
        <dbReference type="EMBL" id="CDK99518.1"/>
    </source>
</evidence>
<dbReference type="InterPro" id="IPR011111">
    <property type="entry name" value="Plasmid_RepB"/>
</dbReference>
<dbReference type="STRING" id="1430440.MGMSRv2__2303"/>
<sequence length="205" mass="22368">MKTTKGTLERCVFPVALIAPITAKPSIGSIPKSHKIKSGVRSPKAICSPSIPSAASQILAAPIAARSFLSSVRVVTSSSMTSMQTLLESNLARLSKAFPMSRPKPLDIYCHKNIGHLKGIELDGVSAEDIARMEREMERLNRDYRAVEGSLGDTMLALVVTRGYVSKLFRNEAISDFLDRHPPELAFEMRSIIDAVGGDARMLDR</sequence>
<keyword evidence="3" id="KW-1185">Reference proteome</keyword>